<reference evidence="4 5" key="1">
    <citation type="submission" date="2018-05" db="EMBL/GenBank/DDBJ databases">
        <title>Streptomyces venezuelae.</title>
        <authorList>
            <person name="Kim W."/>
            <person name="Lee N."/>
            <person name="Cho B.-K."/>
        </authorList>
    </citation>
    <scope>NUCLEOTIDE SEQUENCE [LARGE SCALE GENOMIC DNA]</scope>
    <source>
        <strain evidence="4 5">ATCC 21782</strain>
    </source>
</reference>
<organism evidence="4 5">
    <name type="scientific">Streptomyces venezuelae</name>
    <dbReference type="NCBI Taxonomy" id="54571"/>
    <lineage>
        <taxon>Bacteria</taxon>
        <taxon>Bacillati</taxon>
        <taxon>Actinomycetota</taxon>
        <taxon>Actinomycetes</taxon>
        <taxon>Kitasatosporales</taxon>
        <taxon>Streptomycetaceae</taxon>
        <taxon>Streptomyces</taxon>
    </lineage>
</organism>
<feature type="region of interest" description="Disordered" evidence="1">
    <location>
        <begin position="297"/>
        <end position="402"/>
    </location>
</feature>
<protein>
    <recommendedName>
        <fullName evidence="3">DUF6777 domain-containing protein</fullName>
    </recommendedName>
</protein>
<feature type="compositionally biased region" description="Pro residues" evidence="1">
    <location>
        <begin position="310"/>
        <end position="343"/>
    </location>
</feature>
<evidence type="ECO:0000313" key="5">
    <source>
        <dbReference type="Proteomes" id="UP000325211"/>
    </source>
</evidence>
<dbReference type="InterPro" id="IPR046704">
    <property type="entry name" value="DUF6777"/>
</dbReference>
<feature type="compositionally biased region" description="Pro residues" evidence="1">
    <location>
        <begin position="22"/>
        <end position="46"/>
    </location>
</feature>
<dbReference type="AlphaFoldDB" id="A0A5P2DE80"/>
<dbReference type="Pfam" id="PF20568">
    <property type="entry name" value="DUF6777"/>
    <property type="match status" value="1"/>
</dbReference>
<dbReference type="PRINTS" id="PR01217">
    <property type="entry name" value="PRICHEXTENSN"/>
</dbReference>
<sequence>MSGGGAASGGGGGARGAAGGPGGPPGPGGPTGPPGPPEQPEPPGPPEPRRPGGTPWWRSVPRLATVIVALAVAVVLAVVLTRPDGKPAVTGGELFLEPAGSAGRAPFTESTATTSGEQEPRPAVTAAQPTGTATVATRPHTGDQPGLYGGTRDTASCDVEKQIRVLGEQPAKNAAFAAALGRQPAEVPGYLRSLTPVQLRVDTRVTNHGYEDGRATAYQAVLEAGTAVLVDDRGVPRVRCACGNPLGEPVALKPNSTRHGKPWAAYHPQNTVVIAPAPKTVKKIVIYDHQSRGWYERERGHAPEPDKPVPRPPAPVHPASPPPTTEPAPNTPSPTPTPTPPPTSATTTSKPPGLTGETPTATPSAPTTLSPPPPPPSLPPTPPPPPELTPPGSTSLPPVGAD</sequence>
<feature type="compositionally biased region" description="Basic and acidic residues" evidence="1">
    <location>
        <begin position="297"/>
        <end position="309"/>
    </location>
</feature>
<gene>
    <name evidence="4" type="ORF">DEJ50_30660</name>
</gene>
<name>A0A5P2DE80_STRVZ</name>
<feature type="compositionally biased region" description="Low complexity" evidence="1">
    <location>
        <begin position="344"/>
        <end position="368"/>
    </location>
</feature>
<dbReference type="Proteomes" id="UP000325211">
    <property type="component" value="Chromosome"/>
</dbReference>
<dbReference type="EMBL" id="CP029190">
    <property type="protein sequence ID" value="QES51561.1"/>
    <property type="molecule type" value="Genomic_DNA"/>
</dbReference>
<feature type="transmembrane region" description="Helical" evidence="2">
    <location>
        <begin position="60"/>
        <end position="80"/>
    </location>
</feature>
<evidence type="ECO:0000259" key="3">
    <source>
        <dbReference type="Pfam" id="PF20568"/>
    </source>
</evidence>
<keyword evidence="2" id="KW-0472">Membrane</keyword>
<accession>A0A5P2DE80</accession>
<feature type="compositionally biased region" description="Low complexity" evidence="1">
    <location>
        <begin position="390"/>
        <end position="402"/>
    </location>
</feature>
<feature type="compositionally biased region" description="Pro residues" evidence="1">
    <location>
        <begin position="369"/>
        <end position="389"/>
    </location>
</feature>
<dbReference type="OrthoDB" id="4655582at2"/>
<keyword evidence="2" id="KW-1133">Transmembrane helix</keyword>
<feature type="region of interest" description="Disordered" evidence="1">
    <location>
        <begin position="1"/>
        <end position="56"/>
    </location>
</feature>
<keyword evidence="2" id="KW-0812">Transmembrane</keyword>
<evidence type="ECO:0000256" key="1">
    <source>
        <dbReference type="SAM" id="MobiDB-lite"/>
    </source>
</evidence>
<proteinExistence type="predicted"/>
<feature type="region of interest" description="Disordered" evidence="1">
    <location>
        <begin position="84"/>
        <end position="153"/>
    </location>
</feature>
<feature type="compositionally biased region" description="Gly residues" evidence="1">
    <location>
        <begin position="1"/>
        <end position="21"/>
    </location>
</feature>
<feature type="domain" description="DUF6777" evidence="3">
    <location>
        <begin position="141"/>
        <end position="300"/>
    </location>
</feature>
<evidence type="ECO:0000256" key="2">
    <source>
        <dbReference type="SAM" id="Phobius"/>
    </source>
</evidence>
<evidence type="ECO:0000313" key="4">
    <source>
        <dbReference type="EMBL" id="QES51561.1"/>
    </source>
</evidence>
<feature type="compositionally biased region" description="Polar residues" evidence="1">
    <location>
        <begin position="108"/>
        <end position="117"/>
    </location>
</feature>